<dbReference type="EMBL" id="LSRX01000225">
    <property type="protein sequence ID" value="OLQ03832.1"/>
    <property type="molecule type" value="Genomic_DNA"/>
</dbReference>
<dbReference type="OrthoDB" id="411251at2759"/>
<dbReference type="AlphaFoldDB" id="A0A1Q9E8T8"/>
<protein>
    <recommendedName>
        <fullName evidence="1">Methyltransferase FkbM domain-containing protein</fullName>
    </recommendedName>
</protein>
<dbReference type="Gene3D" id="3.40.50.150">
    <property type="entry name" value="Vaccinia Virus protein VP39"/>
    <property type="match status" value="1"/>
</dbReference>
<reference evidence="2 3" key="1">
    <citation type="submission" date="2016-02" db="EMBL/GenBank/DDBJ databases">
        <title>Genome analysis of coral dinoflagellate symbionts highlights evolutionary adaptations to a symbiotic lifestyle.</title>
        <authorList>
            <person name="Aranda M."/>
            <person name="Li Y."/>
            <person name="Liew Y.J."/>
            <person name="Baumgarten S."/>
            <person name="Simakov O."/>
            <person name="Wilson M."/>
            <person name="Piel J."/>
            <person name="Ashoor H."/>
            <person name="Bougouffa S."/>
            <person name="Bajic V.B."/>
            <person name="Ryu T."/>
            <person name="Ravasi T."/>
            <person name="Bayer T."/>
            <person name="Micklem G."/>
            <person name="Kim H."/>
            <person name="Bhak J."/>
            <person name="Lajeunesse T.C."/>
            <person name="Voolstra C.R."/>
        </authorList>
    </citation>
    <scope>NUCLEOTIDE SEQUENCE [LARGE SCALE GENOMIC DNA]</scope>
    <source>
        <strain evidence="2 3">CCMP2467</strain>
    </source>
</reference>
<accession>A0A1Q9E8T8</accession>
<organism evidence="2 3">
    <name type="scientific">Symbiodinium microadriaticum</name>
    <name type="common">Dinoflagellate</name>
    <name type="synonym">Zooxanthella microadriatica</name>
    <dbReference type="NCBI Taxonomy" id="2951"/>
    <lineage>
        <taxon>Eukaryota</taxon>
        <taxon>Sar</taxon>
        <taxon>Alveolata</taxon>
        <taxon>Dinophyceae</taxon>
        <taxon>Suessiales</taxon>
        <taxon>Symbiodiniaceae</taxon>
        <taxon>Symbiodinium</taxon>
    </lineage>
</organism>
<evidence type="ECO:0000313" key="3">
    <source>
        <dbReference type="Proteomes" id="UP000186817"/>
    </source>
</evidence>
<gene>
    <name evidence="2" type="ORF">AK812_SmicGene13170</name>
</gene>
<comment type="caution">
    <text evidence="2">The sequence shown here is derived from an EMBL/GenBank/DDBJ whole genome shotgun (WGS) entry which is preliminary data.</text>
</comment>
<dbReference type="InterPro" id="IPR006342">
    <property type="entry name" value="FkbM_mtfrase"/>
</dbReference>
<dbReference type="Pfam" id="PF05050">
    <property type="entry name" value="Methyltransf_21"/>
    <property type="match status" value="1"/>
</dbReference>
<dbReference type="SUPFAM" id="SSF53335">
    <property type="entry name" value="S-adenosyl-L-methionine-dependent methyltransferases"/>
    <property type="match status" value="1"/>
</dbReference>
<evidence type="ECO:0000313" key="2">
    <source>
        <dbReference type="EMBL" id="OLQ03832.1"/>
    </source>
</evidence>
<keyword evidence="3" id="KW-1185">Reference proteome</keyword>
<dbReference type="Proteomes" id="UP000186817">
    <property type="component" value="Unassembled WGS sequence"/>
</dbReference>
<feature type="domain" description="Methyltransferase FkbM" evidence="1">
    <location>
        <begin position="24"/>
        <end position="68"/>
    </location>
</feature>
<sequence length="151" mass="16778">MQWSKKLGWQVLRNGLESRIEVVQAADKVDDGQLVSTVALDALLQKRPRLCALKIDVEGSEEEALMGAWQSLHLRPRLLMDLGYRDVAVKLLSDHESNCLSASGSRLTPRGDGVHAEYRWRGANLLGEPGCRCWDFDAESGAAHAIDKLLR</sequence>
<name>A0A1Q9E8T8_SYMMI</name>
<evidence type="ECO:0000259" key="1">
    <source>
        <dbReference type="Pfam" id="PF05050"/>
    </source>
</evidence>
<proteinExistence type="predicted"/>
<dbReference type="InterPro" id="IPR029063">
    <property type="entry name" value="SAM-dependent_MTases_sf"/>
</dbReference>